<dbReference type="GO" id="GO:0010506">
    <property type="term" value="P:regulation of autophagy"/>
    <property type="evidence" value="ECO:0000318"/>
    <property type="project" value="GO_Central"/>
</dbReference>
<feature type="non-terminal residue" evidence="6">
    <location>
        <position position="174"/>
    </location>
</feature>
<dbReference type="GO" id="GO:0000423">
    <property type="term" value="P:mitophagy"/>
    <property type="evidence" value="ECO:0000318"/>
    <property type="project" value="GO_Central"/>
</dbReference>
<dbReference type="STRING" id="45351.A7TD79"/>
<name>A7TD79_NEMVE</name>
<dbReference type="GO" id="GO:0005524">
    <property type="term" value="F:ATP binding"/>
    <property type="evidence" value="ECO:0007669"/>
    <property type="project" value="UniProtKB-KW"/>
</dbReference>
<evidence type="ECO:0000256" key="1">
    <source>
        <dbReference type="ARBA" id="ARBA00022679"/>
    </source>
</evidence>
<evidence type="ECO:0000313" key="6">
    <source>
        <dbReference type="EMBL" id="EDO25974.1"/>
    </source>
</evidence>
<keyword evidence="1" id="KW-0808">Transferase</keyword>
<evidence type="ECO:0000313" key="7">
    <source>
        <dbReference type="Proteomes" id="UP000001593"/>
    </source>
</evidence>
<dbReference type="GO" id="GO:0005776">
    <property type="term" value="C:autophagosome"/>
    <property type="evidence" value="ECO:0000318"/>
    <property type="project" value="GO_Central"/>
</dbReference>
<dbReference type="eggNOG" id="KOG0583">
    <property type="taxonomic scope" value="Eukaryota"/>
</dbReference>
<dbReference type="GO" id="GO:0034727">
    <property type="term" value="P:piecemeal microautophagy of the nucleus"/>
    <property type="evidence" value="ECO:0000318"/>
    <property type="project" value="GO_Central"/>
</dbReference>
<dbReference type="GO" id="GO:0005737">
    <property type="term" value="C:cytoplasm"/>
    <property type="evidence" value="ECO:0000318"/>
    <property type="project" value="GO_Central"/>
</dbReference>
<keyword evidence="2" id="KW-0547">Nucleotide-binding</keyword>
<protein>
    <recommendedName>
        <fullName evidence="5">Protein kinase domain-containing protein</fullName>
    </recommendedName>
</protein>
<sequence>HPNIMKTFRPPRPKRFMYYLGEHIEGTDLRQWMLDNPHPPLDQVRQLAKQILSGLRAFQRQGMIHQDLKPENIMLTHDGQIKILDFGTVLIAGSEELNSPLDKSVPQGSVNYIAPEYLVGDAGSFKSDLYSLAVIIYEMLTGSLPYKEPNIKRVQLANYRELHYIPSTHVRKDI</sequence>
<dbReference type="SUPFAM" id="SSF56112">
    <property type="entry name" value="Protein kinase-like (PK-like)"/>
    <property type="match status" value="1"/>
</dbReference>
<dbReference type="Proteomes" id="UP000001593">
    <property type="component" value="Unassembled WGS sequence"/>
</dbReference>
<dbReference type="Pfam" id="PF00069">
    <property type="entry name" value="Pkinase"/>
    <property type="match status" value="1"/>
</dbReference>
<dbReference type="PROSITE" id="PS00108">
    <property type="entry name" value="PROTEIN_KINASE_ST"/>
    <property type="match status" value="1"/>
</dbReference>
<dbReference type="InterPro" id="IPR011009">
    <property type="entry name" value="Kinase-like_dom_sf"/>
</dbReference>
<keyword evidence="3" id="KW-0418">Kinase</keyword>
<dbReference type="PANTHER" id="PTHR24348:SF22">
    <property type="entry name" value="NON-SPECIFIC SERINE_THREONINE PROTEIN KINASE"/>
    <property type="match status" value="1"/>
</dbReference>
<dbReference type="AlphaFoldDB" id="A7TD79"/>
<dbReference type="InterPro" id="IPR000719">
    <property type="entry name" value="Prot_kinase_dom"/>
</dbReference>
<feature type="non-terminal residue" evidence="6">
    <location>
        <position position="1"/>
    </location>
</feature>
<dbReference type="PANTHER" id="PTHR24348">
    <property type="entry name" value="SERINE/THREONINE-PROTEIN KINASE UNC-51-RELATED"/>
    <property type="match status" value="1"/>
</dbReference>
<dbReference type="InterPro" id="IPR008271">
    <property type="entry name" value="Ser/Thr_kinase_AS"/>
</dbReference>
<proteinExistence type="predicted"/>
<dbReference type="EMBL" id="DS477375">
    <property type="protein sequence ID" value="EDO25974.1"/>
    <property type="molecule type" value="Genomic_DNA"/>
</dbReference>
<evidence type="ECO:0000256" key="4">
    <source>
        <dbReference type="ARBA" id="ARBA00022840"/>
    </source>
</evidence>
<keyword evidence="7" id="KW-1185">Reference proteome</keyword>
<accession>A7TD79</accession>
<organism evidence="6 7">
    <name type="scientific">Nematostella vectensis</name>
    <name type="common">Starlet sea anemone</name>
    <dbReference type="NCBI Taxonomy" id="45351"/>
    <lineage>
        <taxon>Eukaryota</taxon>
        <taxon>Metazoa</taxon>
        <taxon>Cnidaria</taxon>
        <taxon>Anthozoa</taxon>
        <taxon>Hexacorallia</taxon>
        <taxon>Actiniaria</taxon>
        <taxon>Edwardsiidae</taxon>
        <taxon>Nematostella</taxon>
    </lineage>
</organism>
<dbReference type="PhylomeDB" id="A7TD79"/>
<dbReference type="GO" id="GO:0004674">
    <property type="term" value="F:protein serine/threonine kinase activity"/>
    <property type="evidence" value="ECO:0000318"/>
    <property type="project" value="GO_Central"/>
</dbReference>
<feature type="domain" description="Protein kinase" evidence="5">
    <location>
        <begin position="1"/>
        <end position="174"/>
    </location>
</feature>
<dbReference type="GO" id="GO:0061709">
    <property type="term" value="P:reticulophagy"/>
    <property type="evidence" value="ECO:0000318"/>
    <property type="project" value="GO_Central"/>
</dbReference>
<dbReference type="GO" id="GO:0042594">
    <property type="term" value="P:response to starvation"/>
    <property type="evidence" value="ECO:0000318"/>
    <property type="project" value="GO_Central"/>
</dbReference>
<dbReference type="InterPro" id="IPR045269">
    <property type="entry name" value="Atg1-like"/>
</dbReference>
<reference evidence="6 7" key="1">
    <citation type="journal article" date="2007" name="Science">
        <title>Sea anemone genome reveals ancestral eumetazoan gene repertoire and genomic organization.</title>
        <authorList>
            <person name="Putnam N.H."/>
            <person name="Srivastava M."/>
            <person name="Hellsten U."/>
            <person name="Dirks B."/>
            <person name="Chapman J."/>
            <person name="Salamov A."/>
            <person name="Terry A."/>
            <person name="Shapiro H."/>
            <person name="Lindquist E."/>
            <person name="Kapitonov V.V."/>
            <person name="Jurka J."/>
            <person name="Genikhovich G."/>
            <person name="Grigoriev I.V."/>
            <person name="Lucas S.M."/>
            <person name="Steele R.E."/>
            <person name="Finnerty J.R."/>
            <person name="Technau U."/>
            <person name="Martindale M.Q."/>
            <person name="Rokhsar D.S."/>
        </authorList>
    </citation>
    <scope>NUCLEOTIDE SEQUENCE [LARGE SCALE GENOMIC DNA]</scope>
    <source>
        <strain evidence="7">CH2 X CH6</strain>
    </source>
</reference>
<keyword evidence="4" id="KW-0067">ATP-binding</keyword>
<dbReference type="PROSITE" id="PS50011">
    <property type="entry name" value="PROTEIN_KINASE_DOM"/>
    <property type="match status" value="1"/>
</dbReference>
<evidence type="ECO:0000256" key="3">
    <source>
        <dbReference type="ARBA" id="ARBA00022777"/>
    </source>
</evidence>
<evidence type="ECO:0000256" key="2">
    <source>
        <dbReference type="ARBA" id="ARBA00022741"/>
    </source>
</evidence>
<dbReference type="GO" id="GO:0000045">
    <property type="term" value="P:autophagosome assembly"/>
    <property type="evidence" value="ECO:0000318"/>
    <property type="project" value="GO_Central"/>
</dbReference>
<dbReference type="InParanoid" id="A7TD79"/>
<dbReference type="OMA" id="YRELHYI"/>
<gene>
    <name evidence="6" type="ORF">NEMVEDRAFT_v1g68237</name>
</gene>
<dbReference type="SMART" id="SM00220">
    <property type="entry name" value="S_TKc"/>
    <property type="match status" value="1"/>
</dbReference>
<dbReference type="GO" id="GO:0034045">
    <property type="term" value="C:phagophore assembly site membrane"/>
    <property type="evidence" value="ECO:0000318"/>
    <property type="project" value="GO_Central"/>
</dbReference>
<dbReference type="GO" id="GO:0005829">
    <property type="term" value="C:cytosol"/>
    <property type="evidence" value="ECO:0000318"/>
    <property type="project" value="GO_Central"/>
</dbReference>
<dbReference type="CDD" id="cd14014">
    <property type="entry name" value="STKc_PknB_like"/>
    <property type="match status" value="1"/>
</dbReference>
<dbReference type="GO" id="GO:0000407">
    <property type="term" value="C:phagophore assembly site"/>
    <property type="evidence" value="ECO:0000318"/>
    <property type="project" value="GO_Central"/>
</dbReference>
<evidence type="ECO:0000259" key="5">
    <source>
        <dbReference type="PROSITE" id="PS50011"/>
    </source>
</evidence>
<dbReference type="HOGENOM" id="CLU_1543908_0_0_1"/>
<dbReference type="Gene3D" id="1.10.510.10">
    <property type="entry name" value="Transferase(Phosphotransferase) domain 1"/>
    <property type="match status" value="1"/>
</dbReference>